<evidence type="ECO:0000313" key="1">
    <source>
        <dbReference type="EMBL" id="SKM29046.1"/>
    </source>
</evidence>
<organism evidence="1 2">
    <name type="scientific">Mycobacteroides abscessus subsp. massiliense</name>
    <dbReference type="NCBI Taxonomy" id="1962118"/>
    <lineage>
        <taxon>Bacteria</taxon>
        <taxon>Bacillati</taxon>
        <taxon>Actinomycetota</taxon>
        <taxon>Actinomycetes</taxon>
        <taxon>Mycobacteriales</taxon>
        <taxon>Mycobacteriaceae</taxon>
        <taxon>Mycobacteroides</taxon>
        <taxon>Mycobacteroides abscessus</taxon>
    </lineage>
</organism>
<dbReference type="Proteomes" id="UP000190074">
    <property type="component" value="Unassembled WGS sequence"/>
</dbReference>
<dbReference type="RefSeq" id="WP_079626759.1">
    <property type="nucleotide sequence ID" value="NZ_FVGW01000006.1"/>
</dbReference>
<gene>
    <name evidence="1" type="ORF">SAMEA2259716_03376</name>
</gene>
<dbReference type="AlphaFoldDB" id="A0A1U0WRH1"/>
<proteinExistence type="predicted"/>
<evidence type="ECO:0000313" key="2">
    <source>
        <dbReference type="Proteomes" id="UP000190074"/>
    </source>
</evidence>
<accession>A0A1U0WRH1</accession>
<protein>
    <submittedName>
        <fullName evidence="1">Uncharacterized protein</fullName>
    </submittedName>
</protein>
<sequence length="89" mass="9682">MSPIPPEILAAADQDRAASNEALDAFVEWFQQHTASRHHGDSTCAFHQVVGVARKRDQYQLGHMLAAAIARLAATDTTQPVIDEDGVRS</sequence>
<dbReference type="EMBL" id="FVGW01000006">
    <property type="protein sequence ID" value="SKM29046.1"/>
    <property type="molecule type" value="Genomic_DNA"/>
</dbReference>
<reference evidence="1 2" key="1">
    <citation type="submission" date="2016-11" db="EMBL/GenBank/DDBJ databases">
        <authorList>
            <consortium name="Pathogen Informatics"/>
        </authorList>
    </citation>
    <scope>NUCLEOTIDE SEQUENCE [LARGE SCALE GENOMIC DNA]</scope>
    <source>
        <strain evidence="1 2">911</strain>
    </source>
</reference>
<name>A0A1U0WRH1_9MYCO</name>